<comment type="similarity">
    <text evidence="2">Belongs to the autoinducer-2 exporter (AI-2E) (TC 2.A.86) family.</text>
</comment>
<feature type="transmembrane region" description="Helical" evidence="8">
    <location>
        <begin position="12"/>
        <end position="29"/>
    </location>
</feature>
<evidence type="ECO:0000256" key="5">
    <source>
        <dbReference type="ARBA" id="ARBA00022692"/>
    </source>
</evidence>
<dbReference type="GO" id="GO:0005886">
    <property type="term" value="C:plasma membrane"/>
    <property type="evidence" value="ECO:0007669"/>
    <property type="project" value="UniProtKB-SubCell"/>
</dbReference>
<feature type="transmembrane region" description="Helical" evidence="8">
    <location>
        <begin position="205"/>
        <end position="231"/>
    </location>
</feature>
<evidence type="ECO:0000256" key="8">
    <source>
        <dbReference type="SAM" id="Phobius"/>
    </source>
</evidence>
<dbReference type="InterPro" id="IPR002549">
    <property type="entry name" value="AI-2E-like"/>
</dbReference>
<dbReference type="Proteomes" id="UP000886066">
    <property type="component" value="Unassembled WGS sequence"/>
</dbReference>
<dbReference type="Pfam" id="PF01594">
    <property type="entry name" value="AI-2E_transport"/>
    <property type="match status" value="1"/>
</dbReference>
<feature type="transmembrane region" description="Helical" evidence="8">
    <location>
        <begin position="35"/>
        <end position="56"/>
    </location>
</feature>
<organism evidence="9">
    <name type="scientific">candidate division WWE3 bacterium</name>
    <dbReference type="NCBI Taxonomy" id="2053526"/>
    <lineage>
        <taxon>Bacteria</taxon>
        <taxon>Katanobacteria</taxon>
    </lineage>
</organism>
<accession>A0A7C1HIX7</accession>
<dbReference type="PANTHER" id="PTHR21716">
    <property type="entry name" value="TRANSMEMBRANE PROTEIN"/>
    <property type="match status" value="1"/>
</dbReference>
<name>A0A7C1HIX7_UNCKA</name>
<keyword evidence="3" id="KW-0813">Transport</keyword>
<evidence type="ECO:0000256" key="4">
    <source>
        <dbReference type="ARBA" id="ARBA00022475"/>
    </source>
</evidence>
<keyword evidence="6 8" id="KW-1133">Transmembrane helix</keyword>
<feature type="transmembrane region" description="Helical" evidence="8">
    <location>
        <begin position="262"/>
        <end position="281"/>
    </location>
</feature>
<evidence type="ECO:0000313" key="9">
    <source>
        <dbReference type="EMBL" id="HDQ88695.1"/>
    </source>
</evidence>
<sequence>MLDFNKQIVISIKTILITLGILLAVYISYELRSVFELVFIALLLAISMESAVKSIMCMTLMNKPVSRGFAVLLSYFTLLLVVVLFFLTAAPMVVRESQKLVNTFSFFLSNLEVNGETLFESLSFLDVLGQTLQPGNITSLLTSSISVVSRLVTLVVVSVYVSLDWPNLKDRFVRLFPSEKTKELKELLYSVEIHVGTWIKGQLTIMFAVGLLGFLGLTIAGVNYALALGFISGMLEIVPILGPFFSTVIATGVGFSQSPTKGIIAFLIFLTIQQVESNFITPKVMQKFSGFSPLIILIALMIGHEFFGLSGAILAIPVTMIIGIFYRRYIHLNK</sequence>
<protein>
    <submittedName>
        <fullName evidence="9">AI-2E family transporter</fullName>
    </submittedName>
</protein>
<evidence type="ECO:0000256" key="1">
    <source>
        <dbReference type="ARBA" id="ARBA00004651"/>
    </source>
</evidence>
<dbReference type="EMBL" id="DSDM01000055">
    <property type="protein sequence ID" value="HDQ88695.1"/>
    <property type="molecule type" value="Genomic_DNA"/>
</dbReference>
<feature type="transmembrane region" description="Helical" evidence="8">
    <location>
        <begin position="68"/>
        <end position="94"/>
    </location>
</feature>
<feature type="transmembrane region" description="Helical" evidence="8">
    <location>
        <begin position="293"/>
        <end position="326"/>
    </location>
</feature>
<comment type="caution">
    <text evidence="9">The sequence shown here is derived from an EMBL/GenBank/DDBJ whole genome shotgun (WGS) entry which is preliminary data.</text>
</comment>
<evidence type="ECO:0000256" key="7">
    <source>
        <dbReference type="ARBA" id="ARBA00023136"/>
    </source>
</evidence>
<dbReference type="AlphaFoldDB" id="A0A7C1HIX7"/>
<keyword evidence="7 8" id="KW-0472">Membrane</keyword>
<dbReference type="PANTHER" id="PTHR21716:SF53">
    <property type="entry name" value="PERMEASE PERM-RELATED"/>
    <property type="match status" value="1"/>
</dbReference>
<feature type="transmembrane region" description="Helical" evidence="8">
    <location>
        <begin position="140"/>
        <end position="163"/>
    </location>
</feature>
<comment type="subcellular location">
    <subcellularLocation>
        <location evidence="1">Cell membrane</location>
        <topology evidence="1">Multi-pass membrane protein</topology>
    </subcellularLocation>
</comment>
<evidence type="ECO:0000256" key="2">
    <source>
        <dbReference type="ARBA" id="ARBA00009773"/>
    </source>
</evidence>
<reference evidence="9" key="1">
    <citation type="journal article" date="2020" name="mSystems">
        <title>Genome- and Community-Level Interaction Insights into Carbon Utilization and Element Cycling Functions of Hydrothermarchaeota in Hydrothermal Sediment.</title>
        <authorList>
            <person name="Zhou Z."/>
            <person name="Liu Y."/>
            <person name="Xu W."/>
            <person name="Pan J."/>
            <person name="Luo Z.H."/>
            <person name="Li M."/>
        </authorList>
    </citation>
    <scope>NUCLEOTIDE SEQUENCE [LARGE SCALE GENOMIC DNA]</scope>
    <source>
        <strain evidence="9">SpSt-1219</strain>
    </source>
</reference>
<gene>
    <name evidence="9" type="ORF">ENN92_00930</name>
</gene>
<keyword evidence="5 8" id="KW-0812">Transmembrane</keyword>
<evidence type="ECO:0000256" key="3">
    <source>
        <dbReference type="ARBA" id="ARBA00022448"/>
    </source>
</evidence>
<proteinExistence type="inferred from homology"/>
<dbReference type="GO" id="GO:0055085">
    <property type="term" value="P:transmembrane transport"/>
    <property type="evidence" value="ECO:0007669"/>
    <property type="project" value="TreeGrafter"/>
</dbReference>
<feature type="transmembrane region" description="Helical" evidence="8">
    <location>
        <begin position="237"/>
        <end position="255"/>
    </location>
</feature>
<evidence type="ECO:0000256" key="6">
    <source>
        <dbReference type="ARBA" id="ARBA00022989"/>
    </source>
</evidence>
<keyword evidence="4" id="KW-1003">Cell membrane</keyword>